<proteinExistence type="predicted"/>
<accession>A0A7I9V150</accession>
<feature type="compositionally biased region" description="Pro residues" evidence="1">
    <location>
        <begin position="89"/>
        <end position="108"/>
    </location>
</feature>
<feature type="compositionally biased region" description="Acidic residues" evidence="1">
    <location>
        <begin position="45"/>
        <end position="56"/>
    </location>
</feature>
<feature type="compositionally biased region" description="Basic and acidic residues" evidence="1">
    <location>
        <begin position="57"/>
        <end position="73"/>
    </location>
</feature>
<protein>
    <submittedName>
        <fullName evidence="2">Uncharacterized protein</fullName>
    </submittedName>
</protein>
<evidence type="ECO:0000256" key="1">
    <source>
        <dbReference type="SAM" id="MobiDB-lite"/>
    </source>
</evidence>
<feature type="compositionally biased region" description="Basic and acidic residues" evidence="1">
    <location>
        <begin position="234"/>
        <end position="248"/>
    </location>
</feature>
<evidence type="ECO:0000313" key="3">
    <source>
        <dbReference type="Proteomes" id="UP000444980"/>
    </source>
</evidence>
<sequence length="319" mass="34971">MPQAPGDDPAPPMGDPPPEAPGEPDTAPEGDPQRPPEIPDRTEPDDGGPADEEQPDPDPRTYDPLHRTPEGGREAPGAPEDDRPQAPSVIPPESPEGPEPLPFAPPRGAPNDWLRDIIAKAVDEFADELEKFGDQLVPPGPPEAPDTGYGEDDIVDRIRELLGHAANYALVLALEWLAIRARYFVDWLQRALLGTIAHNFFEYLVDNFIVPELDAWFGPDIALRLEMSFKRGQPPKDNRRRLEEDRAPRGSKGSIRPDVILTTIRDGVEEVLRVFDLKTGKAGIDSNWRQALAITLGIAEDLIEELRPAGPIVDPAPAT</sequence>
<feature type="region of interest" description="Disordered" evidence="1">
    <location>
        <begin position="1"/>
        <end position="110"/>
    </location>
</feature>
<reference evidence="3" key="1">
    <citation type="submission" date="2019-06" db="EMBL/GenBank/DDBJ databases">
        <title>Gordonia isolated from sludge of a wastewater treatment plant.</title>
        <authorList>
            <person name="Tamura T."/>
            <person name="Aoyama K."/>
            <person name="Kang Y."/>
            <person name="Saito S."/>
            <person name="Akiyama N."/>
            <person name="Yazawa K."/>
            <person name="Gonoi T."/>
            <person name="Mikami Y."/>
        </authorList>
    </citation>
    <scope>NUCLEOTIDE SEQUENCE [LARGE SCALE GENOMIC DNA]</scope>
    <source>
        <strain evidence="3">NBRC 107697</strain>
    </source>
</reference>
<keyword evidence="3" id="KW-1185">Reference proteome</keyword>
<feature type="compositionally biased region" description="Basic and acidic residues" evidence="1">
    <location>
        <begin position="31"/>
        <end position="44"/>
    </location>
</feature>
<organism evidence="2 3">
    <name type="scientific">Gordonia crocea</name>
    <dbReference type="NCBI Taxonomy" id="589162"/>
    <lineage>
        <taxon>Bacteria</taxon>
        <taxon>Bacillati</taxon>
        <taxon>Actinomycetota</taxon>
        <taxon>Actinomycetes</taxon>
        <taxon>Mycobacteriales</taxon>
        <taxon>Gordoniaceae</taxon>
        <taxon>Gordonia</taxon>
    </lineage>
</organism>
<dbReference type="Proteomes" id="UP000444980">
    <property type="component" value="Unassembled WGS sequence"/>
</dbReference>
<dbReference type="AlphaFoldDB" id="A0A7I9V150"/>
<name>A0A7I9V150_9ACTN</name>
<comment type="caution">
    <text evidence="2">The sequence shown here is derived from an EMBL/GenBank/DDBJ whole genome shotgun (WGS) entry which is preliminary data.</text>
</comment>
<evidence type="ECO:0000313" key="2">
    <source>
        <dbReference type="EMBL" id="GED98871.1"/>
    </source>
</evidence>
<dbReference type="EMBL" id="BJOU01000011">
    <property type="protein sequence ID" value="GED98871.1"/>
    <property type="molecule type" value="Genomic_DNA"/>
</dbReference>
<feature type="compositionally biased region" description="Pro residues" evidence="1">
    <location>
        <begin position="8"/>
        <end position="21"/>
    </location>
</feature>
<gene>
    <name evidence="2" type="ORF">nbrc107697_29100</name>
</gene>
<feature type="region of interest" description="Disordered" evidence="1">
    <location>
        <begin position="232"/>
        <end position="254"/>
    </location>
</feature>